<evidence type="ECO:0000313" key="3">
    <source>
        <dbReference type="Proteomes" id="UP001066276"/>
    </source>
</evidence>
<proteinExistence type="predicted"/>
<reference evidence="2" key="1">
    <citation type="journal article" date="2022" name="bioRxiv">
        <title>Sequencing and chromosome-scale assembly of the giantPleurodeles waltlgenome.</title>
        <authorList>
            <person name="Brown T."/>
            <person name="Elewa A."/>
            <person name="Iarovenko S."/>
            <person name="Subramanian E."/>
            <person name="Araus A.J."/>
            <person name="Petzold A."/>
            <person name="Susuki M."/>
            <person name="Suzuki K.-i.T."/>
            <person name="Hayashi T."/>
            <person name="Toyoda A."/>
            <person name="Oliveira C."/>
            <person name="Osipova E."/>
            <person name="Leigh N.D."/>
            <person name="Simon A."/>
            <person name="Yun M.H."/>
        </authorList>
    </citation>
    <scope>NUCLEOTIDE SEQUENCE</scope>
    <source>
        <strain evidence="2">20211129_DDA</strain>
        <tissue evidence="2">Liver</tissue>
    </source>
</reference>
<evidence type="ECO:0000256" key="1">
    <source>
        <dbReference type="SAM" id="MobiDB-lite"/>
    </source>
</evidence>
<organism evidence="2 3">
    <name type="scientific">Pleurodeles waltl</name>
    <name type="common">Iberian ribbed newt</name>
    <dbReference type="NCBI Taxonomy" id="8319"/>
    <lineage>
        <taxon>Eukaryota</taxon>
        <taxon>Metazoa</taxon>
        <taxon>Chordata</taxon>
        <taxon>Craniata</taxon>
        <taxon>Vertebrata</taxon>
        <taxon>Euteleostomi</taxon>
        <taxon>Amphibia</taxon>
        <taxon>Batrachia</taxon>
        <taxon>Caudata</taxon>
        <taxon>Salamandroidea</taxon>
        <taxon>Salamandridae</taxon>
        <taxon>Pleurodelinae</taxon>
        <taxon>Pleurodeles</taxon>
    </lineage>
</organism>
<protein>
    <submittedName>
        <fullName evidence="2">Uncharacterized protein</fullName>
    </submittedName>
</protein>
<comment type="caution">
    <text evidence="2">The sequence shown here is derived from an EMBL/GenBank/DDBJ whole genome shotgun (WGS) entry which is preliminary data.</text>
</comment>
<name>A0AAV7UB36_PLEWA</name>
<feature type="region of interest" description="Disordered" evidence="1">
    <location>
        <begin position="1"/>
        <end position="35"/>
    </location>
</feature>
<evidence type="ECO:0000313" key="2">
    <source>
        <dbReference type="EMBL" id="KAJ1186277.1"/>
    </source>
</evidence>
<gene>
    <name evidence="2" type="ORF">NDU88_003060</name>
</gene>
<dbReference type="AlphaFoldDB" id="A0AAV7UB36"/>
<dbReference type="Proteomes" id="UP001066276">
    <property type="component" value="Chromosome 3_1"/>
</dbReference>
<dbReference type="EMBL" id="JANPWB010000005">
    <property type="protein sequence ID" value="KAJ1186277.1"/>
    <property type="molecule type" value="Genomic_DNA"/>
</dbReference>
<sequence>MLRPRCPGARIGRALSGGRPTGLQAGRGAPPESRATLTSVFSGVYQTWGDPRRPLVPQADHPCPGLRAAPAVSLAPKWWAPPLFINNKKINVKNDISKPIRRVKGDVARPRRPACPP</sequence>
<accession>A0AAV7UB36</accession>
<keyword evidence="3" id="KW-1185">Reference proteome</keyword>